<dbReference type="RefSeq" id="WP_091487381.1">
    <property type="nucleotide sequence ID" value="NZ_LT629692.1"/>
</dbReference>
<feature type="transmembrane region" description="Helical" evidence="1">
    <location>
        <begin position="12"/>
        <end position="33"/>
    </location>
</feature>
<keyword evidence="3" id="KW-1185">Reference proteome</keyword>
<reference evidence="2 3" key="1">
    <citation type="submission" date="2016-10" db="EMBL/GenBank/DDBJ databases">
        <authorList>
            <person name="de Groot N.N."/>
        </authorList>
    </citation>
    <scope>NUCLEOTIDE SEQUENCE [LARGE SCALE GENOMIC DNA]</scope>
    <source>
        <strain evidence="2 3">DSM 23142</strain>
    </source>
</reference>
<dbReference type="AlphaFoldDB" id="A0A1G7WI76"/>
<evidence type="ECO:0000313" key="3">
    <source>
        <dbReference type="Proteomes" id="UP000199009"/>
    </source>
</evidence>
<keyword evidence="1" id="KW-1133">Transmembrane helix</keyword>
<name>A0A1G7WI76_9MICO</name>
<proteinExistence type="predicted"/>
<keyword evidence="1" id="KW-0812">Transmembrane</keyword>
<dbReference type="Pfam" id="PF14325">
    <property type="entry name" value="DUF4383"/>
    <property type="match status" value="1"/>
</dbReference>
<feature type="transmembrane region" description="Helical" evidence="1">
    <location>
        <begin position="82"/>
        <end position="103"/>
    </location>
</feature>
<keyword evidence="1" id="KW-0472">Membrane</keyword>
<feature type="transmembrane region" description="Helical" evidence="1">
    <location>
        <begin position="53"/>
        <end position="70"/>
    </location>
</feature>
<feature type="transmembrane region" description="Helical" evidence="1">
    <location>
        <begin position="109"/>
        <end position="126"/>
    </location>
</feature>
<evidence type="ECO:0000313" key="2">
    <source>
        <dbReference type="EMBL" id="SDG71685.1"/>
    </source>
</evidence>
<gene>
    <name evidence="2" type="ORF">SAMN04489810_1086</name>
</gene>
<evidence type="ECO:0000256" key="1">
    <source>
        <dbReference type="SAM" id="Phobius"/>
    </source>
</evidence>
<dbReference type="STRING" id="370764.SAMN04489810_1086"/>
<accession>A0A1G7WI76</accession>
<dbReference type="OrthoDB" id="572373at2"/>
<dbReference type="Proteomes" id="UP000199009">
    <property type="component" value="Chromosome I"/>
</dbReference>
<sequence>MRTSPNRLVATIFGAVYILVGLLGFAVTGGVGFLATEGGLLLGIFEVNPLHNIAHLLIGAALLIAGLMSARAAKTVNIIVGAAYLLLGIVGFFLVGTALNVLALNTFDHFLHLGSAIVLLGVGLAAERGTRANLSGRTA</sequence>
<evidence type="ECO:0008006" key="4">
    <source>
        <dbReference type="Google" id="ProtNLM"/>
    </source>
</evidence>
<dbReference type="EMBL" id="LT629692">
    <property type="protein sequence ID" value="SDG71685.1"/>
    <property type="molecule type" value="Genomic_DNA"/>
</dbReference>
<protein>
    <recommendedName>
        <fullName evidence="4">DUF4383 domain-containing protein</fullName>
    </recommendedName>
</protein>
<organism evidence="2 3">
    <name type="scientific">Microbacterium pygmaeum</name>
    <dbReference type="NCBI Taxonomy" id="370764"/>
    <lineage>
        <taxon>Bacteria</taxon>
        <taxon>Bacillati</taxon>
        <taxon>Actinomycetota</taxon>
        <taxon>Actinomycetes</taxon>
        <taxon>Micrococcales</taxon>
        <taxon>Microbacteriaceae</taxon>
        <taxon>Microbacterium</taxon>
    </lineage>
</organism>